<proteinExistence type="predicted"/>
<dbReference type="InterPro" id="IPR027477">
    <property type="entry name" value="Succ_DH/fumarate_Rdtase_cat_sf"/>
</dbReference>
<dbReference type="RefSeq" id="WP_133958173.1">
    <property type="nucleotide sequence ID" value="NZ_SORI01000015.1"/>
</dbReference>
<dbReference type="OrthoDB" id="9806724at2"/>
<sequence>MKNGNYDAVVVGGGLAGLVAAIEAAKRGLGVLLVCKSRAGKSGNTLVSGAALSVLNTGAKSGDSPALLERDILASGCGMNDPRLCRTFAKESASAVDMLKEYGVAFKEAGGIPMVKQPPGHSVPRMFPSEFREYPYMNRGLALTLPLVERAEELGVVIRNDTAALRILTRENSVCGLLAWDSRTGEALHFRTGTVILAAGGGAGLFSMNNNTADVSCDSFGLAYEAGAVLRDMEMVQFYPSMMYEPARIPFSNPLFGEGAVLRNVDGEEFLSRYSPKGSRATRDLMARAVKHEIDEGRGNPRYVFADCSGIPGEVLKLRYGELSAILSRYGLNLAKDLLQIAPSAHFYLGGVVIDRTCATSVEGLFACGEAAGGLHGANRLAGIALAEAAVFGSIAGRSASEYFKRQPPLPSSGISGEIPSGGAKASLSGLTERLREGMWSFASIVRSEASLKTAAGEIEEISRELESGGAGNSGDQPRLFSLRSMLLTARMLVECSLLRKETRGAFCREEYRDSSREYAGSFLVQKTETGAMAVRFRPNWS</sequence>
<dbReference type="PANTHER" id="PTHR11632">
    <property type="entry name" value="SUCCINATE DEHYDROGENASE 2 FLAVOPROTEIN SUBUNIT"/>
    <property type="match status" value="1"/>
</dbReference>
<evidence type="ECO:0000256" key="3">
    <source>
        <dbReference type="PIRSR" id="PIRSR000171-1"/>
    </source>
</evidence>
<organism evidence="6 7">
    <name type="scientific">Aminivibrio pyruvatiphilus</name>
    <dbReference type="NCBI Taxonomy" id="1005740"/>
    <lineage>
        <taxon>Bacteria</taxon>
        <taxon>Thermotogati</taxon>
        <taxon>Synergistota</taxon>
        <taxon>Synergistia</taxon>
        <taxon>Synergistales</taxon>
        <taxon>Aminobacteriaceae</taxon>
        <taxon>Aminivibrio</taxon>
    </lineage>
</organism>
<dbReference type="Gene3D" id="3.50.50.60">
    <property type="entry name" value="FAD/NAD(P)-binding domain"/>
    <property type="match status" value="1"/>
</dbReference>
<evidence type="ECO:0000256" key="2">
    <source>
        <dbReference type="ARBA" id="ARBA00023002"/>
    </source>
</evidence>
<evidence type="ECO:0000313" key="7">
    <source>
        <dbReference type="Proteomes" id="UP000295066"/>
    </source>
</evidence>
<evidence type="ECO:0000256" key="1">
    <source>
        <dbReference type="ARBA" id="ARBA00022630"/>
    </source>
</evidence>
<reference evidence="6 7" key="1">
    <citation type="submission" date="2019-03" db="EMBL/GenBank/DDBJ databases">
        <title>Genomic Encyclopedia of Type Strains, Phase IV (KMG-IV): sequencing the most valuable type-strain genomes for metagenomic binning, comparative biology and taxonomic classification.</title>
        <authorList>
            <person name="Goeker M."/>
        </authorList>
    </citation>
    <scope>NUCLEOTIDE SEQUENCE [LARGE SCALE GENOMIC DNA]</scope>
    <source>
        <strain evidence="6 7">DSM 25964</strain>
    </source>
</reference>
<name>A0A4R8M285_9BACT</name>
<dbReference type="EMBL" id="SORI01000015">
    <property type="protein sequence ID" value="TDY58024.1"/>
    <property type="molecule type" value="Genomic_DNA"/>
</dbReference>
<dbReference type="AlphaFoldDB" id="A0A4R8M285"/>
<dbReference type="InterPro" id="IPR037099">
    <property type="entry name" value="Fum_R/Succ_DH_flav-like_C_sf"/>
</dbReference>
<evidence type="ECO:0000259" key="5">
    <source>
        <dbReference type="Pfam" id="PF02910"/>
    </source>
</evidence>
<dbReference type="InterPro" id="IPR003953">
    <property type="entry name" value="FAD-dep_OxRdtase_2_FAD-bd"/>
</dbReference>
<dbReference type="PRINTS" id="PR00368">
    <property type="entry name" value="FADPNR"/>
</dbReference>
<dbReference type="InterPro" id="IPR015939">
    <property type="entry name" value="Fum_Rdtase/Succ_DH_flav-like_C"/>
</dbReference>
<dbReference type="Gene3D" id="3.90.700.10">
    <property type="entry name" value="Succinate dehydrogenase/fumarate reductase flavoprotein, catalytic domain"/>
    <property type="match status" value="1"/>
</dbReference>
<dbReference type="InterPro" id="IPR036188">
    <property type="entry name" value="FAD/NAD-bd_sf"/>
</dbReference>
<accession>A0A4R8M285</accession>
<evidence type="ECO:0000259" key="4">
    <source>
        <dbReference type="Pfam" id="PF00890"/>
    </source>
</evidence>
<dbReference type="UniPathway" id="UPA00253">
    <property type="reaction ID" value="UER00326"/>
</dbReference>
<protein>
    <submittedName>
        <fullName evidence="6">Thiol-driven fumarate reductase flavoprotein subunit</fullName>
    </submittedName>
</protein>
<keyword evidence="2" id="KW-0560">Oxidoreductase</keyword>
<gene>
    <name evidence="6" type="ORF">C8D99_11542</name>
</gene>
<dbReference type="GO" id="GO:0016491">
    <property type="term" value="F:oxidoreductase activity"/>
    <property type="evidence" value="ECO:0007669"/>
    <property type="project" value="UniProtKB-KW"/>
</dbReference>
<dbReference type="Gene3D" id="1.20.58.100">
    <property type="entry name" value="Fumarate reductase/succinate dehydrogenase flavoprotein-like, C-terminal domain"/>
    <property type="match status" value="1"/>
</dbReference>
<comment type="caution">
    <text evidence="6">The sequence shown here is derived from an EMBL/GenBank/DDBJ whole genome shotgun (WGS) entry which is preliminary data.</text>
</comment>
<evidence type="ECO:0000313" key="6">
    <source>
        <dbReference type="EMBL" id="TDY58024.1"/>
    </source>
</evidence>
<dbReference type="PANTHER" id="PTHR11632:SF51">
    <property type="entry name" value="SUCCINATE DEHYDROGENASE [UBIQUINONE] FLAVOPROTEIN SUBUNIT, MITOCHONDRIAL"/>
    <property type="match status" value="1"/>
</dbReference>
<dbReference type="PIRSF" id="PIRSF000171">
    <property type="entry name" value="SDHA_APRA_LASPO"/>
    <property type="match status" value="1"/>
</dbReference>
<feature type="domain" description="FAD-dependent oxidoreductase 2 FAD-binding" evidence="4">
    <location>
        <begin position="7"/>
        <end position="386"/>
    </location>
</feature>
<dbReference type="SUPFAM" id="SSF51905">
    <property type="entry name" value="FAD/NAD(P)-binding domain"/>
    <property type="match status" value="1"/>
</dbReference>
<dbReference type="Proteomes" id="UP000295066">
    <property type="component" value="Unassembled WGS sequence"/>
</dbReference>
<dbReference type="InterPro" id="IPR030664">
    <property type="entry name" value="SdhA/FrdA/AprA"/>
</dbReference>
<feature type="active site" description="Proton acceptor" evidence="3">
    <location>
        <position position="283"/>
    </location>
</feature>
<keyword evidence="7" id="KW-1185">Reference proteome</keyword>
<dbReference type="Pfam" id="PF02910">
    <property type="entry name" value="Succ_DH_flav_C"/>
    <property type="match status" value="1"/>
</dbReference>
<dbReference type="PRINTS" id="PR00411">
    <property type="entry name" value="PNDRDTASEI"/>
</dbReference>
<feature type="domain" description="Fumarate reductase/succinate dehydrogenase flavoprotein-like C-terminal" evidence="5">
    <location>
        <begin position="433"/>
        <end position="516"/>
    </location>
</feature>
<dbReference type="Pfam" id="PF00890">
    <property type="entry name" value="FAD_binding_2"/>
    <property type="match status" value="1"/>
</dbReference>
<dbReference type="SUPFAM" id="SSF46977">
    <property type="entry name" value="Succinate dehydrogenase/fumarate reductase flavoprotein C-terminal domain"/>
    <property type="match status" value="1"/>
</dbReference>
<dbReference type="GO" id="GO:0009435">
    <property type="term" value="P:NAD+ biosynthetic process"/>
    <property type="evidence" value="ECO:0007669"/>
    <property type="project" value="UniProtKB-UniPathway"/>
</dbReference>
<keyword evidence="1" id="KW-0285">Flavoprotein</keyword>
<dbReference type="SUPFAM" id="SSF56425">
    <property type="entry name" value="Succinate dehydrogenase/fumarate reductase flavoprotein, catalytic domain"/>
    <property type="match status" value="1"/>
</dbReference>